<feature type="domain" description="Homing endonuclease LAGLIDADG" evidence="1">
    <location>
        <begin position="13"/>
        <end position="102"/>
    </location>
</feature>
<comment type="caution">
    <text evidence="2">The sequence shown here is derived from an EMBL/GenBank/DDBJ whole genome shotgun (WGS) entry which is preliminary data.</text>
</comment>
<dbReference type="Pfam" id="PF00961">
    <property type="entry name" value="LAGLIDADG_1"/>
    <property type="match status" value="1"/>
</dbReference>
<evidence type="ECO:0000259" key="1">
    <source>
        <dbReference type="Pfam" id="PF00961"/>
    </source>
</evidence>
<organism evidence="2 3">
    <name type="scientific">Candidatus Colwellbacteria bacterium CG10_big_fil_rev_8_21_14_0_10_41_28</name>
    <dbReference type="NCBI Taxonomy" id="1974539"/>
    <lineage>
        <taxon>Bacteria</taxon>
        <taxon>Candidatus Colwelliibacteriota</taxon>
    </lineage>
</organism>
<proteinExistence type="predicted"/>
<evidence type="ECO:0000313" key="2">
    <source>
        <dbReference type="EMBL" id="PIR98354.1"/>
    </source>
</evidence>
<reference evidence="3" key="1">
    <citation type="submission" date="2017-09" db="EMBL/GenBank/DDBJ databases">
        <title>Depth-based differentiation of microbial function through sediment-hosted aquifers and enrichment of novel symbionts in the deep terrestrial subsurface.</title>
        <authorList>
            <person name="Probst A.J."/>
            <person name="Ladd B."/>
            <person name="Jarett J.K."/>
            <person name="Geller-Mcgrath D.E."/>
            <person name="Sieber C.M.K."/>
            <person name="Emerson J.B."/>
            <person name="Anantharaman K."/>
            <person name="Thomas B.C."/>
            <person name="Malmstrom R."/>
            <person name="Stieglmeier M."/>
            <person name="Klingl A."/>
            <person name="Woyke T."/>
            <person name="Ryan C.M."/>
            <person name="Banfield J.F."/>
        </authorList>
    </citation>
    <scope>NUCLEOTIDE SEQUENCE [LARGE SCALE GENOMIC DNA]</scope>
</reference>
<dbReference type="Gene3D" id="3.10.28.10">
    <property type="entry name" value="Homing endonucleases"/>
    <property type="match status" value="1"/>
</dbReference>
<dbReference type="InterPro" id="IPR027434">
    <property type="entry name" value="Homing_endonucl"/>
</dbReference>
<dbReference type="SUPFAM" id="SSF55608">
    <property type="entry name" value="Homing endonucleases"/>
    <property type="match status" value="1"/>
</dbReference>
<dbReference type="Proteomes" id="UP000230776">
    <property type="component" value="Unassembled WGS sequence"/>
</dbReference>
<name>A0A2H0VGW1_9BACT</name>
<protein>
    <recommendedName>
        <fullName evidence="1">Homing endonuclease LAGLIDADG domain-containing protein</fullName>
    </recommendedName>
</protein>
<dbReference type="AlphaFoldDB" id="A0A2H0VGW1"/>
<accession>A0A2H0VGW1</accession>
<gene>
    <name evidence="2" type="ORF">COT88_02185</name>
</gene>
<sequence>MGSRSKNTELAYIAGFLDGDGSLMLQIKKRKDTKRGFRFMATICLYQDSRHEQPLHWIRNVLGIGYVSRRNDGMSELRINGFKRVRNILTELEPYIKFKEKQTKALLEACQILSETSYARLSDKQLKKISELVIRIQNENYGSSRKKGKKEIGKLLGLTP</sequence>
<dbReference type="GO" id="GO:0004519">
    <property type="term" value="F:endonuclease activity"/>
    <property type="evidence" value="ECO:0007669"/>
    <property type="project" value="InterPro"/>
</dbReference>
<evidence type="ECO:0000313" key="3">
    <source>
        <dbReference type="Proteomes" id="UP000230776"/>
    </source>
</evidence>
<dbReference type="PANTHER" id="PTHR36181:SF4">
    <property type="entry name" value="LAGLIDADG ENDONUCLEASE"/>
    <property type="match status" value="1"/>
</dbReference>
<dbReference type="InterPro" id="IPR051289">
    <property type="entry name" value="LAGLIDADG_Endonuclease"/>
</dbReference>
<dbReference type="InterPro" id="IPR004860">
    <property type="entry name" value="LAGLIDADG_dom"/>
</dbReference>
<dbReference type="EMBL" id="PFAG01000021">
    <property type="protein sequence ID" value="PIR98354.1"/>
    <property type="molecule type" value="Genomic_DNA"/>
</dbReference>
<dbReference type="PANTHER" id="PTHR36181">
    <property type="entry name" value="INTRON-ENCODED ENDONUCLEASE AI3-RELATED"/>
    <property type="match status" value="1"/>
</dbReference>